<accession>A0A8B9X3P5</accession>
<dbReference type="InterPro" id="IPR042468">
    <property type="entry name" value="Peptidase_C65_otubain_sub1"/>
</dbReference>
<protein>
    <submittedName>
        <fullName evidence="1">Uncharacterized protein</fullName>
    </submittedName>
</protein>
<dbReference type="Gene3D" id="3.30.200.60">
    <property type="entry name" value="Peptidase C65 Otubain, subdomain 1"/>
    <property type="match status" value="1"/>
</dbReference>
<evidence type="ECO:0000313" key="2">
    <source>
        <dbReference type="Proteomes" id="UP000694520"/>
    </source>
</evidence>
<dbReference type="Ensembl" id="ENSBGRT00000019178.1">
    <property type="protein sequence ID" value="ENSBGRP00000016588.1"/>
    <property type="gene ID" value="ENSBGRG00000010473.1"/>
</dbReference>
<reference evidence="1" key="2">
    <citation type="submission" date="2025-08" db="UniProtKB">
        <authorList>
            <consortium name="Ensembl"/>
        </authorList>
    </citation>
    <scope>IDENTIFICATION</scope>
</reference>
<dbReference type="AlphaFoldDB" id="A0A8B9X3P5"/>
<organism evidence="1 2">
    <name type="scientific">Bos mutus grunniens</name>
    <name type="common">Wild yak</name>
    <name type="synonym">Bos grunniens</name>
    <dbReference type="NCBI Taxonomy" id="30521"/>
    <lineage>
        <taxon>Eukaryota</taxon>
        <taxon>Metazoa</taxon>
        <taxon>Chordata</taxon>
        <taxon>Craniata</taxon>
        <taxon>Vertebrata</taxon>
        <taxon>Euteleostomi</taxon>
        <taxon>Mammalia</taxon>
        <taxon>Eutheria</taxon>
        <taxon>Laurasiatheria</taxon>
        <taxon>Artiodactyla</taxon>
        <taxon>Ruminantia</taxon>
        <taxon>Pecora</taxon>
        <taxon>Bovidae</taxon>
        <taxon>Bovinae</taxon>
        <taxon>Bos</taxon>
    </lineage>
</organism>
<name>A0A8B9X3P5_BOSMU</name>
<reference evidence="1" key="1">
    <citation type="submission" date="2019-05" db="EMBL/GenBank/DDBJ databases">
        <authorList>
            <person name="Zhang S."/>
            <person name="Liu J."/>
        </authorList>
    </citation>
    <scope>NUCLEOTIDE SEQUENCE [LARGE SCALE GENOMIC DNA]</scope>
</reference>
<sequence length="265" mass="29032">MAHASRLHVCSPGPFLSSARLPGVRRARAHLYSLAFLLPGVNCLAYDEAIMAQQDRIQQEIAVQNPLVSERLELSVLYKEYAEDDNIYQQKIKVGAWPRAQEPGRFRPELGWAWPQRVGWWEALWSLVHRLAESGTKDLDSDPGAATWQLYPQQLLRCLRAVETSAVKSGDESKGACEVAEMMPGGLVPAVGSLWSQCSRGWGVLAGGGWLVGRCRRRHSLAPASVERQAALGEGPGSSCKALVPPLETEVSPLTTHFLLSELGV</sequence>
<evidence type="ECO:0000313" key="1">
    <source>
        <dbReference type="Ensembl" id="ENSBGRP00000016588.1"/>
    </source>
</evidence>
<reference evidence="1" key="3">
    <citation type="submission" date="2025-09" db="UniProtKB">
        <authorList>
            <consortium name="Ensembl"/>
        </authorList>
    </citation>
    <scope>IDENTIFICATION</scope>
</reference>
<proteinExistence type="predicted"/>
<keyword evidence="2" id="KW-1185">Reference proteome</keyword>
<dbReference type="Proteomes" id="UP000694520">
    <property type="component" value="Chromosome 29"/>
</dbReference>